<evidence type="ECO:0000313" key="14">
    <source>
        <dbReference type="EMBL" id="MCY6372117.1"/>
    </source>
</evidence>
<feature type="domain" description="HAMP" evidence="13">
    <location>
        <begin position="193"/>
        <end position="245"/>
    </location>
</feature>
<dbReference type="InterPro" id="IPR003594">
    <property type="entry name" value="HATPase_dom"/>
</dbReference>
<evidence type="ECO:0000256" key="5">
    <source>
        <dbReference type="ARBA" id="ARBA00022679"/>
    </source>
</evidence>
<feature type="transmembrane region" description="Helical" evidence="11">
    <location>
        <begin position="138"/>
        <end position="156"/>
    </location>
</feature>
<dbReference type="CDD" id="cd06225">
    <property type="entry name" value="HAMP"/>
    <property type="match status" value="1"/>
</dbReference>
<keyword evidence="10 11" id="KW-0472">Membrane</keyword>
<evidence type="ECO:0000256" key="6">
    <source>
        <dbReference type="ARBA" id="ARBA00022692"/>
    </source>
</evidence>
<dbReference type="SUPFAM" id="SSF55874">
    <property type="entry name" value="ATPase domain of HSP90 chaperone/DNA topoisomerase II/histidine kinase"/>
    <property type="match status" value="1"/>
</dbReference>
<dbReference type="Proteomes" id="UP001079657">
    <property type="component" value="Unassembled WGS sequence"/>
</dbReference>
<dbReference type="SUPFAM" id="SSF47384">
    <property type="entry name" value="Homodimeric domain of signal transducing histidine kinase"/>
    <property type="match status" value="1"/>
</dbReference>
<keyword evidence="4" id="KW-0597">Phosphoprotein</keyword>
<keyword evidence="8 11" id="KW-1133">Transmembrane helix</keyword>
<evidence type="ECO:0000259" key="13">
    <source>
        <dbReference type="PROSITE" id="PS50885"/>
    </source>
</evidence>
<comment type="subcellular location">
    <subcellularLocation>
        <location evidence="2">Membrane</location>
        <topology evidence="2">Multi-pass membrane protein</topology>
    </subcellularLocation>
</comment>
<keyword evidence="9" id="KW-0902">Two-component regulatory system</keyword>
<evidence type="ECO:0000259" key="12">
    <source>
        <dbReference type="PROSITE" id="PS50109"/>
    </source>
</evidence>
<dbReference type="Gene3D" id="6.10.340.10">
    <property type="match status" value="1"/>
</dbReference>
<dbReference type="InterPro" id="IPR050398">
    <property type="entry name" value="HssS/ArlS-like"/>
</dbReference>
<name>A0ABT4CST1_9CLOT</name>
<evidence type="ECO:0000256" key="2">
    <source>
        <dbReference type="ARBA" id="ARBA00004141"/>
    </source>
</evidence>
<dbReference type="SMART" id="SM00304">
    <property type="entry name" value="HAMP"/>
    <property type="match status" value="1"/>
</dbReference>
<evidence type="ECO:0000256" key="9">
    <source>
        <dbReference type="ARBA" id="ARBA00023012"/>
    </source>
</evidence>
<dbReference type="Pfam" id="PF00512">
    <property type="entry name" value="HisKA"/>
    <property type="match status" value="1"/>
</dbReference>
<feature type="transmembrane region" description="Helical" evidence="11">
    <location>
        <begin position="7"/>
        <end position="28"/>
    </location>
</feature>
<dbReference type="Pfam" id="PF02518">
    <property type="entry name" value="HATPase_c"/>
    <property type="match status" value="1"/>
</dbReference>
<evidence type="ECO:0000256" key="7">
    <source>
        <dbReference type="ARBA" id="ARBA00022777"/>
    </source>
</evidence>
<dbReference type="GO" id="GO:0016301">
    <property type="term" value="F:kinase activity"/>
    <property type="evidence" value="ECO:0007669"/>
    <property type="project" value="UniProtKB-KW"/>
</dbReference>
<dbReference type="InterPro" id="IPR036097">
    <property type="entry name" value="HisK_dim/P_sf"/>
</dbReference>
<evidence type="ECO:0000256" key="3">
    <source>
        <dbReference type="ARBA" id="ARBA00012438"/>
    </source>
</evidence>
<dbReference type="PROSITE" id="PS50109">
    <property type="entry name" value="HIS_KIN"/>
    <property type="match status" value="1"/>
</dbReference>
<dbReference type="InterPro" id="IPR004358">
    <property type="entry name" value="Sig_transdc_His_kin-like_C"/>
</dbReference>
<comment type="catalytic activity">
    <reaction evidence="1">
        <text>ATP + protein L-histidine = ADP + protein N-phospho-L-histidine.</text>
        <dbReference type="EC" id="2.7.13.3"/>
    </reaction>
</comment>
<dbReference type="SUPFAM" id="SSF158472">
    <property type="entry name" value="HAMP domain-like"/>
    <property type="match status" value="1"/>
</dbReference>
<dbReference type="EMBL" id="JAPQES010000006">
    <property type="protein sequence ID" value="MCY6372117.1"/>
    <property type="molecule type" value="Genomic_DNA"/>
</dbReference>
<evidence type="ECO:0000256" key="1">
    <source>
        <dbReference type="ARBA" id="ARBA00000085"/>
    </source>
</evidence>
<dbReference type="InterPro" id="IPR003661">
    <property type="entry name" value="HisK_dim/P_dom"/>
</dbReference>
<keyword evidence="5" id="KW-0808">Transferase</keyword>
<dbReference type="SMART" id="SM00388">
    <property type="entry name" value="HisKA"/>
    <property type="match status" value="1"/>
</dbReference>
<comment type="caution">
    <text evidence="14">The sequence shown here is derived from an EMBL/GenBank/DDBJ whole genome shotgun (WGS) entry which is preliminary data.</text>
</comment>
<protein>
    <recommendedName>
        <fullName evidence="3">histidine kinase</fullName>
        <ecNumber evidence="3">2.7.13.3</ecNumber>
    </recommendedName>
</protein>
<evidence type="ECO:0000256" key="4">
    <source>
        <dbReference type="ARBA" id="ARBA00022553"/>
    </source>
</evidence>
<feature type="transmembrane region" description="Helical" evidence="11">
    <location>
        <begin position="168"/>
        <end position="191"/>
    </location>
</feature>
<dbReference type="PROSITE" id="PS50885">
    <property type="entry name" value="HAMP"/>
    <property type="match status" value="1"/>
</dbReference>
<dbReference type="PRINTS" id="PR00344">
    <property type="entry name" value="BCTRLSENSOR"/>
</dbReference>
<sequence>MKKTIKFKFLLGFFIIFFMAFLLINYFVSSKLEENNEKTITNELITLKKNCNVYVRQAFMINHLNNNDIYFIKIGKDIVDELSNVTGSDIEAYTLTGSLIYSSDEHKTTKSKAEDINNAVNDKTSYTINYEKNNTTVYFSYPVVIAGQKVGILRIIKDYSSLYNESRVIINFILYVTIIIFLAAFIFSFLLSSNMTIPIVKLTQASNEVAKGNLDIHINSKRQDEIGELTRNFSKMVEKIDDQIKTIEKDRDNLRELNNHRKSFFDNVTHELKTPLTSILGYAEMIKENGFSDIEFFHKGTNHIINESKRLHNMVLKLLEVSKETSEIDDEFTKVEICKLLQNTCEGMTFKAKRYKNDIKCKADNEMYVYGNGDKLKEVFINIIDNAIKYGYSNSNIEVSTYTSNDFIEVTIKNRGIGIKQEDIEKIFNPLYRVNKKKSREIGSCGLGLSISKAIIDNHKGEIKIDSILNEETKVIVKLPSYKED</sequence>
<evidence type="ECO:0000256" key="11">
    <source>
        <dbReference type="SAM" id="Phobius"/>
    </source>
</evidence>
<dbReference type="RefSeq" id="WP_268051046.1">
    <property type="nucleotide sequence ID" value="NZ_JAPQES010000006.1"/>
</dbReference>
<evidence type="ECO:0000256" key="10">
    <source>
        <dbReference type="ARBA" id="ARBA00023136"/>
    </source>
</evidence>
<keyword evidence="7 14" id="KW-0418">Kinase</keyword>
<dbReference type="Pfam" id="PF00672">
    <property type="entry name" value="HAMP"/>
    <property type="match status" value="1"/>
</dbReference>
<feature type="domain" description="Histidine kinase" evidence="12">
    <location>
        <begin position="267"/>
        <end position="483"/>
    </location>
</feature>
<dbReference type="InterPro" id="IPR005467">
    <property type="entry name" value="His_kinase_dom"/>
</dbReference>
<dbReference type="Gene3D" id="1.10.287.130">
    <property type="match status" value="1"/>
</dbReference>
<dbReference type="InterPro" id="IPR036890">
    <property type="entry name" value="HATPase_C_sf"/>
</dbReference>
<gene>
    <name evidence="14" type="ORF">OXH55_15890</name>
</gene>
<proteinExistence type="predicted"/>
<reference evidence="14" key="1">
    <citation type="submission" date="2022-12" db="EMBL/GenBank/DDBJ databases">
        <authorList>
            <person name="Wang J."/>
        </authorList>
    </citation>
    <scope>NUCLEOTIDE SEQUENCE</scope>
    <source>
        <strain evidence="14">HY-42-06</strain>
    </source>
</reference>
<dbReference type="PANTHER" id="PTHR45528">
    <property type="entry name" value="SENSOR HISTIDINE KINASE CPXA"/>
    <property type="match status" value="1"/>
</dbReference>
<evidence type="ECO:0000256" key="8">
    <source>
        <dbReference type="ARBA" id="ARBA00022989"/>
    </source>
</evidence>
<dbReference type="PANTHER" id="PTHR45528:SF10">
    <property type="entry name" value="METHYL-ACCEPTING CHEMOTAXIS PROTEIN"/>
    <property type="match status" value="1"/>
</dbReference>
<keyword evidence="6 11" id="KW-0812">Transmembrane</keyword>
<dbReference type="Gene3D" id="3.30.565.10">
    <property type="entry name" value="Histidine kinase-like ATPase, C-terminal domain"/>
    <property type="match status" value="1"/>
</dbReference>
<dbReference type="SMART" id="SM00387">
    <property type="entry name" value="HATPase_c"/>
    <property type="match status" value="1"/>
</dbReference>
<organism evidence="14 15">
    <name type="scientific">Clostridium ganghwense</name>
    <dbReference type="NCBI Taxonomy" id="312089"/>
    <lineage>
        <taxon>Bacteria</taxon>
        <taxon>Bacillati</taxon>
        <taxon>Bacillota</taxon>
        <taxon>Clostridia</taxon>
        <taxon>Eubacteriales</taxon>
        <taxon>Clostridiaceae</taxon>
        <taxon>Clostridium</taxon>
    </lineage>
</organism>
<evidence type="ECO:0000313" key="15">
    <source>
        <dbReference type="Proteomes" id="UP001079657"/>
    </source>
</evidence>
<dbReference type="EC" id="2.7.13.3" evidence="3"/>
<keyword evidence="15" id="KW-1185">Reference proteome</keyword>
<accession>A0ABT4CST1</accession>
<dbReference type="CDD" id="cd00082">
    <property type="entry name" value="HisKA"/>
    <property type="match status" value="1"/>
</dbReference>
<dbReference type="InterPro" id="IPR003660">
    <property type="entry name" value="HAMP_dom"/>
</dbReference>